<organism evidence="2 3">
    <name type="scientific">Agrococcus pavilionensis RW1</name>
    <dbReference type="NCBI Taxonomy" id="1330458"/>
    <lineage>
        <taxon>Bacteria</taxon>
        <taxon>Bacillati</taxon>
        <taxon>Actinomycetota</taxon>
        <taxon>Actinomycetes</taxon>
        <taxon>Micrococcales</taxon>
        <taxon>Microbacteriaceae</taxon>
        <taxon>Agrococcus</taxon>
    </lineage>
</organism>
<protein>
    <submittedName>
        <fullName evidence="2">Uncharacterized protein</fullName>
    </submittedName>
</protein>
<evidence type="ECO:0000256" key="1">
    <source>
        <dbReference type="SAM" id="MobiDB-lite"/>
    </source>
</evidence>
<evidence type="ECO:0000313" key="2">
    <source>
        <dbReference type="EMBL" id="ERG64540.1"/>
    </source>
</evidence>
<feature type="compositionally biased region" description="Low complexity" evidence="1">
    <location>
        <begin position="50"/>
        <end position="88"/>
    </location>
</feature>
<proteinExistence type="predicted"/>
<evidence type="ECO:0000313" key="3">
    <source>
        <dbReference type="Proteomes" id="UP000016462"/>
    </source>
</evidence>
<name>U1MV55_9MICO</name>
<comment type="caution">
    <text evidence="2">The sequence shown here is derived from an EMBL/GenBank/DDBJ whole genome shotgun (WGS) entry which is preliminary data.</text>
</comment>
<feature type="region of interest" description="Disordered" evidence="1">
    <location>
        <begin position="50"/>
        <end position="99"/>
    </location>
</feature>
<keyword evidence="3" id="KW-1185">Reference proteome</keyword>
<sequence>MSAATSAIAPTPIQCRRAPASASSSAGTKSQSTNWGDPTLFVTIIASTSATASHTIASRRCARRTASAPSAPIASTAATSTGVASAATEPTPSPSTWNV</sequence>
<accession>U1MV55</accession>
<reference evidence="2 3" key="1">
    <citation type="journal article" date="2013" name="Genome Announc.">
        <title>First draft genome sequence from a member of the genus agrococcus, isolated from modern microbialites.</title>
        <authorList>
            <person name="White R.A.III."/>
            <person name="Grassa C.J."/>
            <person name="Suttle C.A."/>
        </authorList>
    </citation>
    <scope>NUCLEOTIDE SEQUENCE [LARGE SCALE GENOMIC DNA]</scope>
    <source>
        <strain evidence="2 3">RW1</strain>
    </source>
</reference>
<feature type="region of interest" description="Disordered" evidence="1">
    <location>
        <begin position="1"/>
        <end position="36"/>
    </location>
</feature>
<feature type="compositionally biased region" description="Polar residues" evidence="1">
    <location>
        <begin position="27"/>
        <end position="36"/>
    </location>
</feature>
<dbReference type="AlphaFoldDB" id="U1MV55"/>
<gene>
    <name evidence="2" type="ORF">L332_08775</name>
</gene>
<dbReference type="EMBL" id="ASHR01000019">
    <property type="protein sequence ID" value="ERG64540.1"/>
    <property type="molecule type" value="Genomic_DNA"/>
</dbReference>
<dbReference type="Proteomes" id="UP000016462">
    <property type="component" value="Unassembled WGS sequence"/>
</dbReference>